<dbReference type="KEGG" id="sgn:SGRA_4090"/>
<dbReference type="EMBL" id="CP002831">
    <property type="protein sequence ID" value="AFC26805.1"/>
    <property type="molecule type" value="Genomic_DNA"/>
</dbReference>
<name>H6L7D3_SAPGL</name>
<sequence length="74" mass="8822">MGRWFLPLAHFYCNLVLHYTTFFFRFSTLNYCPNFGGKGNEKMYFSGENEIMFGPPRNAKELPAVRHFMPDYKK</sequence>
<proteinExistence type="predicted"/>
<dbReference type="HOGENOM" id="CLU_2685745_0_0_10"/>
<dbReference type="Proteomes" id="UP000007519">
    <property type="component" value="Chromosome"/>
</dbReference>
<evidence type="ECO:0000313" key="2">
    <source>
        <dbReference type="Proteomes" id="UP000007519"/>
    </source>
</evidence>
<gene>
    <name evidence="1" type="ordered locus">SGRA_4090</name>
</gene>
<dbReference type="AlphaFoldDB" id="H6L7D3"/>
<keyword evidence="2" id="KW-1185">Reference proteome</keyword>
<accession>H6L7D3</accession>
<protein>
    <submittedName>
        <fullName evidence="1">Uncharacterized protein</fullName>
    </submittedName>
</protein>
<reference evidence="1 2" key="1">
    <citation type="journal article" date="2012" name="Stand. Genomic Sci.">
        <title>Complete genome sequencing and analysis of Saprospira grandis str. Lewin, a predatory marine bacterium.</title>
        <authorList>
            <person name="Saw J.H."/>
            <person name="Yuryev A."/>
            <person name="Kanbe M."/>
            <person name="Hou S."/>
            <person name="Young A.G."/>
            <person name="Aizawa S."/>
            <person name="Alam M."/>
        </authorList>
    </citation>
    <scope>NUCLEOTIDE SEQUENCE [LARGE SCALE GENOMIC DNA]</scope>
    <source>
        <strain evidence="1 2">Lewin</strain>
    </source>
</reference>
<organism evidence="1 2">
    <name type="scientific">Saprospira grandis (strain Lewin)</name>
    <dbReference type="NCBI Taxonomy" id="984262"/>
    <lineage>
        <taxon>Bacteria</taxon>
        <taxon>Pseudomonadati</taxon>
        <taxon>Bacteroidota</taxon>
        <taxon>Saprospiria</taxon>
        <taxon>Saprospirales</taxon>
        <taxon>Saprospiraceae</taxon>
        <taxon>Saprospira</taxon>
    </lineage>
</organism>
<evidence type="ECO:0000313" key="1">
    <source>
        <dbReference type="EMBL" id="AFC26805.1"/>
    </source>
</evidence>